<accession>A0ABP8QIP1</accession>
<sequence length="106" mass="11318">MRLPPTSLLLAALLGLSQCKKNDSSPAKPEDQLPPATQTGQHTFGCLLNGQPWTPAGNPFGGPLFTAEHSRGNFYLTANRAIMANGVESTQRIQVEVDSITTYGCC</sequence>
<dbReference type="EMBL" id="BAABGQ010000007">
    <property type="protein sequence ID" value="GAA4504102.1"/>
    <property type="molecule type" value="Genomic_DNA"/>
</dbReference>
<feature type="compositionally biased region" description="Basic and acidic residues" evidence="1">
    <location>
        <begin position="21"/>
        <end position="31"/>
    </location>
</feature>
<dbReference type="Proteomes" id="UP001501243">
    <property type="component" value="Unassembled WGS sequence"/>
</dbReference>
<gene>
    <name evidence="2" type="ORF">GCM10023172_29960</name>
</gene>
<comment type="caution">
    <text evidence="2">The sequence shown here is derived from an EMBL/GenBank/DDBJ whole genome shotgun (WGS) entry which is preliminary data.</text>
</comment>
<evidence type="ECO:0000313" key="3">
    <source>
        <dbReference type="Proteomes" id="UP001501243"/>
    </source>
</evidence>
<evidence type="ECO:0000256" key="1">
    <source>
        <dbReference type="SAM" id="MobiDB-lite"/>
    </source>
</evidence>
<reference evidence="3" key="1">
    <citation type="journal article" date="2019" name="Int. J. Syst. Evol. Microbiol.">
        <title>The Global Catalogue of Microorganisms (GCM) 10K type strain sequencing project: providing services to taxonomists for standard genome sequencing and annotation.</title>
        <authorList>
            <consortium name="The Broad Institute Genomics Platform"/>
            <consortium name="The Broad Institute Genome Sequencing Center for Infectious Disease"/>
            <person name="Wu L."/>
            <person name="Ma J."/>
        </authorList>
    </citation>
    <scope>NUCLEOTIDE SEQUENCE [LARGE SCALE GENOMIC DNA]</scope>
    <source>
        <strain evidence="3">JCM 17841</strain>
    </source>
</reference>
<organism evidence="2 3">
    <name type="scientific">Hymenobacter ginsengisoli</name>
    <dbReference type="NCBI Taxonomy" id="1051626"/>
    <lineage>
        <taxon>Bacteria</taxon>
        <taxon>Pseudomonadati</taxon>
        <taxon>Bacteroidota</taxon>
        <taxon>Cytophagia</taxon>
        <taxon>Cytophagales</taxon>
        <taxon>Hymenobacteraceae</taxon>
        <taxon>Hymenobacter</taxon>
    </lineage>
</organism>
<name>A0ABP8QIP1_9BACT</name>
<feature type="region of interest" description="Disordered" evidence="1">
    <location>
        <begin position="21"/>
        <end position="41"/>
    </location>
</feature>
<dbReference type="RefSeq" id="WP_208133307.1">
    <property type="nucleotide sequence ID" value="NZ_BAABGQ010000007.1"/>
</dbReference>
<keyword evidence="3" id="KW-1185">Reference proteome</keyword>
<proteinExistence type="predicted"/>
<evidence type="ECO:0000313" key="2">
    <source>
        <dbReference type="EMBL" id="GAA4504102.1"/>
    </source>
</evidence>
<protein>
    <submittedName>
        <fullName evidence="2">Uncharacterized protein</fullName>
    </submittedName>
</protein>